<comment type="caution">
    <text evidence="1">The sequence shown here is derived from an EMBL/GenBank/DDBJ whole genome shotgun (WGS) entry which is preliminary data.</text>
</comment>
<reference evidence="1 2" key="1">
    <citation type="submission" date="2018-06" db="EMBL/GenBank/DDBJ databases">
        <title>Genomic Encyclopedia of Type Strains, Phase III (KMG-III): the genomes of soil and plant-associated and newly described type strains.</title>
        <authorList>
            <person name="Whitman W."/>
        </authorList>
    </citation>
    <scope>NUCLEOTIDE SEQUENCE [LARGE SCALE GENOMIC DNA]</scope>
    <source>
        <strain evidence="1 2">CECT 7342</strain>
    </source>
</reference>
<dbReference type="GeneID" id="99734565"/>
<protein>
    <recommendedName>
        <fullName evidence="3">Phage protein</fullName>
    </recommendedName>
</protein>
<proteinExistence type="predicted"/>
<sequence length="129" mass="13976">MSTIKLPELPAPFEPEWPDLNPHALGCGVEDRGIVSRYEAAEYGFQDGVNKAAQCVPEDIYTGEQMRAYAEEAVRQALAALGKAISAQANIQRFNYQTHGCNPYFEGMADGLDVAEQKVLAAIPETGDG</sequence>
<evidence type="ECO:0000313" key="1">
    <source>
        <dbReference type="EMBL" id="RBP09283.1"/>
    </source>
</evidence>
<organism evidence="1 2">
    <name type="scientific">Achromobacter marplatensis</name>
    <dbReference type="NCBI Taxonomy" id="470868"/>
    <lineage>
        <taxon>Bacteria</taxon>
        <taxon>Pseudomonadati</taxon>
        <taxon>Pseudomonadota</taxon>
        <taxon>Betaproteobacteria</taxon>
        <taxon>Burkholderiales</taxon>
        <taxon>Alcaligenaceae</taxon>
        <taxon>Achromobacter</taxon>
    </lineage>
</organism>
<evidence type="ECO:0000313" key="2">
    <source>
        <dbReference type="Proteomes" id="UP000252124"/>
    </source>
</evidence>
<dbReference type="Proteomes" id="UP000252124">
    <property type="component" value="Unassembled WGS sequence"/>
</dbReference>
<keyword evidence="2" id="KW-1185">Reference proteome</keyword>
<gene>
    <name evidence="1" type="ORF">DFP87_1356</name>
</gene>
<dbReference type="RefSeq" id="WP_088591669.1">
    <property type="nucleotide sequence ID" value="NZ_CADIJU010000045.1"/>
</dbReference>
<evidence type="ECO:0008006" key="3">
    <source>
        <dbReference type="Google" id="ProtNLM"/>
    </source>
</evidence>
<dbReference type="EMBL" id="QNRM01000035">
    <property type="protein sequence ID" value="RBP09283.1"/>
    <property type="molecule type" value="Genomic_DNA"/>
</dbReference>
<name>A0ABX9FSS5_9BURK</name>
<accession>A0ABX9FSS5</accession>